<keyword evidence="1" id="KW-0472">Membrane</keyword>
<sequence>MAFKKIVIKTPLYAVYFMCLLTYALLHGSEYDWMEPASIVPSIEDGGSSRSVVRGAAVVIVLVVQLLICIAGSRREALATVVLLGVVLAVYW</sequence>
<dbReference type="EMBL" id="RBQT01000010">
    <property type="protein sequence ID" value="RMP84272.1"/>
    <property type="molecule type" value="Genomic_DNA"/>
</dbReference>
<organism evidence="2 3">
    <name type="scientific">Pseudomonas syringae pv. actinidiae</name>
    <dbReference type="NCBI Taxonomy" id="103796"/>
    <lineage>
        <taxon>Bacteria</taxon>
        <taxon>Pseudomonadati</taxon>
        <taxon>Pseudomonadota</taxon>
        <taxon>Gammaproteobacteria</taxon>
        <taxon>Pseudomonadales</taxon>
        <taxon>Pseudomonadaceae</taxon>
        <taxon>Pseudomonas</taxon>
        <taxon>Pseudomonas syringae</taxon>
    </lineage>
</organism>
<keyword evidence="1" id="KW-1133">Transmembrane helix</keyword>
<dbReference type="Proteomes" id="UP000282289">
    <property type="component" value="Unassembled WGS sequence"/>
</dbReference>
<comment type="caution">
    <text evidence="2">The sequence shown here is derived from an EMBL/GenBank/DDBJ whole genome shotgun (WGS) entry which is preliminary data.</text>
</comment>
<gene>
    <name evidence="2" type="ORF">ALQ15_200034</name>
</gene>
<reference evidence="2 3" key="1">
    <citation type="submission" date="2018-08" db="EMBL/GenBank/DDBJ databases">
        <title>Recombination of ecologically and evolutionarily significant loci maintains genetic cohesion in the Pseudomonas syringae species complex.</title>
        <authorList>
            <person name="Dillon M."/>
            <person name="Thakur S."/>
            <person name="Almeida R.N.D."/>
            <person name="Weir B.S."/>
            <person name="Guttman D.S."/>
        </authorList>
    </citation>
    <scope>NUCLEOTIDE SEQUENCE [LARGE SCALE GENOMIC DNA]</scope>
    <source>
        <strain evidence="2 3">ICMP 19589</strain>
    </source>
</reference>
<dbReference type="AlphaFoldDB" id="A0A7Z6Y1S0"/>
<keyword evidence="1" id="KW-0812">Transmembrane</keyword>
<evidence type="ECO:0000313" key="2">
    <source>
        <dbReference type="EMBL" id="RMP84272.1"/>
    </source>
</evidence>
<feature type="transmembrane region" description="Helical" evidence="1">
    <location>
        <begin position="51"/>
        <end position="69"/>
    </location>
</feature>
<name>A0A7Z6Y1S0_PSESF</name>
<feature type="transmembrane region" description="Helical" evidence="1">
    <location>
        <begin position="12"/>
        <end position="31"/>
    </location>
</feature>
<accession>A0A7Z6Y1S0</accession>
<evidence type="ECO:0000313" key="3">
    <source>
        <dbReference type="Proteomes" id="UP000282289"/>
    </source>
</evidence>
<protein>
    <submittedName>
        <fullName evidence="2">Uncharacterized protein</fullName>
    </submittedName>
</protein>
<proteinExistence type="predicted"/>
<evidence type="ECO:0000256" key="1">
    <source>
        <dbReference type="SAM" id="Phobius"/>
    </source>
</evidence>